<evidence type="ECO:0000313" key="2">
    <source>
        <dbReference type="EMBL" id="KKL27190.1"/>
    </source>
</evidence>
<organism evidence="2">
    <name type="scientific">marine sediment metagenome</name>
    <dbReference type="NCBI Taxonomy" id="412755"/>
    <lineage>
        <taxon>unclassified sequences</taxon>
        <taxon>metagenomes</taxon>
        <taxon>ecological metagenomes</taxon>
    </lineage>
</organism>
<dbReference type="InterPro" id="IPR009350">
    <property type="entry name" value="Phage_tail_T"/>
</dbReference>
<name>A0A0F9BZ67_9ZZZZ</name>
<comment type="caution">
    <text evidence="2">The sequence shown here is derived from an EMBL/GenBank/DDBJ whole genome shotgun (WGS) entry which is preliminary data.</text>
</comment>
<dbReference type="AlphaFoldDB" id="A0A0F9BZ67"/>
<sequence length="98" mass="11087">MTVGRLVSELSADELREWQAFSRVVPFMDEMDGRANVRAGQICSTLANVNRGKKQAPYPLKGFILRWEKQKAHGVLMKPRSAKVLRAKLKGLLQGNHR</sequence>
<proteinExistence type="predicted"/>
<dbReference type="Pfam" id="PF06223">
    <property type="entry name" value="Phage_tail_T"/>
    <property type="match status" value="1"/>
</dbReference>
<accession>A0A0F9BZ67</accession>
<dbReference type="EMBL" id="LAZR01035556">
    <property type="protein sequence ID" value="KKL27190.1"/>
    <property type="molecule type" value="Genomic_DNA"/>
</dbReference>
<reference evidence="2" key="1">
    <citation type="journal article" date="2015" name="Nature">
        <title>Complex archaea that bridge the gap between prokaryotes and eukaryotes.</title>
        <authorList>
            <person name="Spang A."/>
            <person name="Saw J.H."/>
            <person name="Jorgensen S.L."/>
            <person name="Zaremba-Niedzwiedzka K."/>
            <person name="Martijn J."/>
            <person name="Lind A.E."/>
            <person name="van Eijk R."/>
            <person name="Schleper C."/>
            <person name="Guy L."/>
            <person name="Ettema T.J."/>
        </authorList>
    </citation>
    <scope>NUCLEOTIDE SEQUENCE</scope>
</reference>
<gene>
    <name evidence="2" type="ORF">LCGC14_2387650</name>
</gene>
<evidence type="ECO:0000259" key="1">
    <source>
        <dbReference type="Pfam" id="PF06223"/>
    </source>
</evidence>
<protein>
    <recommendedName>
        <fullName evidence="1">Minor tail T domain-containing protein</fullName>
    </recommendedName>
</protein>
<feature type="domain" description="Minor tail T" evidence="1">
    <location>
        <begin position="11"/>
        <end position="95"/>
    </location>
</feature>